<name>A0AAV5JDK7_9ROSI</name>
<dbReference type="GO" id="GO:0019901">
    <property type="term" value="F:protein kinase binding"/>
    <property type="evidence" value="ECO:0007669"/>
    <property type="project" value="InterPro"/>
</dbReference>
<comment type="caution">
    <text evidence="4">The sequence shown here is derived from an EMBL/GenBank/DDBJ whole genome shotgun (WGS) entry which is preliminary data.</text>
</comment>
<dbReference type="EMBL" id="BPVZ01000029">
    <property type="protein sequence ID" value="GKV08981.1"/>
    <property type="molecule type" value="Genomic_DNA"/>
</dbReference>
<reference evidence="4 5" key="1">
    <citation type="journal article" date="2021" name="Commun. Biol.">
        <title>The genome of Shorea leprosula (Dipterocarpaceae) highlights the ecological relevance of drought in aseasonal tropical rainforests.</title>
        <authorList>
            <person name="Ng K.K.S."/>
            <person name="Kobayashi M.J."/>
            <person name="Fawcett J.A."/>
            <person name="Hatakeyama M."/>
            <person name="Paape T."/>
            <person name="Ng C.H."/>
            <person name="Ang C.C."/>
            <person name="Tnah L.H."/>
            <person name="Lee C.T."/>
            <person name="Nishiyama T."/>
            <person name="Sese J."/>
            <person name="O'Brien M.J."/>
            <person name="Copetti D."/>
            <person name="Mohd Noor M.I."/>
            <person name="Ong R.C."/>
            <person name="Putra M."/>
            <person name="Sireger I.Z."/>
            <person name="Indrioko S."/>
            <person name="Kosugi Y."/>
            <person name="Izuno A."/>
            <person name="Isagi Y."/>
            <person name="Lee S.L."/>
            <person name="Shimizu K.K."/>
        </authorList>
    </citation>
    <scope>NUCLEOTIDE SEQUENCE [LARGE SCALE GENOMIC DNA]</scope>
    <source>
        <strain evidence="4">214</strain>
    </source>
</reference>
<keyword evidence="5" id="KW-1185">Reference proteome</keyword>
<dbReference type="PANTHER" id="PTHR15615:SF80">
    <property type="entry name" value="CYCLIN"/>
    <property type="match status" value="1"/>
</dbReference>
<accession>A0AAV5JDK7</accession>
<dbReference type="Gene3D" id="1.10.472.10">
    <property type="entry name" value="Cyclin-like"/>
    <property type="match status" value="1"/>
</dbReference>
<dbReference type="Pfam" id="PF08613">
    <property type="entry name" value="Cyclin"/>
    <property type="match status" value="1"/>
</dbReference>
<evidence type="ECO:0000313" key="5">
    <source>
        <dbReference type="Proteomes" id="UP001054252"/>
    </source>
</evidence>
<dbReference type="PANTHER" id="PTHR15615">
    <property type="match status" value="1"/>
</dbReference>
<evidence type="ECO:0000256" key="1">
    <source>
        <dbReference type="ARBA" id="ARBA00007215"/>
    </source>
</evidence>
<evidence type="ECO:0000313" key="4">
    <source>
        <dbReference type="EMBL" id="GKV08981.1"/>
    </source>
</evidence>
<gene>
    <name evidence="4" type="ORF">SLEP1_g20547</name>
</gene>
<comment type="similarity">
    <text evidence="1">Belongs to the cyclin family. Cyclin U/P subfamily.</text>
</comment>
<proteinExistence type="inferred from homology"/>
<dbReference type="AlphaFoldDB" id="A0AAV5JDK7"/>
<organism evidence="4 5">
    <name type="scientific">Rubroshorea leprosula</name>
    <dbReference type="NCBI Taxonomy" id="152421"/>
    <lineage>
        <taxon>Eukaryota</taxon>
        <taxon>Viridiplantae</taxon>
        <taxon>Streptophyta</taxon>
        <taxon>Embryophyta</taxon>
        <taxon>Tracheophyta</taxon>
        <taxon>Spermatophyta</taxon>
        <taxon>Magnoliopsida</taxon>
        <taxon>eudicotyledons</taxon>
        <taxon>Gunneridae</taxon>
        <taxon>Pentapetalae</taxon>
        <taxon>rosids</taxon>
        <taxon>malvids</taxon>
        <taxon>Malvales</taxon>
        <taxon>Dipterocarpaceae</taxon>
        <taxon>Rubroshorea</taxon>
    </lineage>
</organism>
<dbReference type="GO" id="GO:0051301">
    <property type="term" value="P:cell division"/>
    <property type="evidence" value="ECO:0007669"/>
    <property type="project" value="UniProtKB-KW"/>
</dbReference>
<dbReference type="Proteomes" id="UP001054252">
    <property type="component" value="Unassembled WGS sequence"/>
</dbReference>
<dbReference type="SUPFAM" id="SSF47954">
    <property type="entry name" value="Cyclin-like"/>
    <property type="match status" value="1"/>
</dbReference>
<keyword evidence="2" id="KW-0132">Cell division</keyword>
<dbReference type="InterPro" id="IPR013922">
    <property type="entry name" value="Cyclin_PHO80-like"/>
</dbReference>
<evidence type="ECO:0008006" key="6">
    <source>
        <dbReference type="Google" id="ProtNLM"/>
    </source>
</evidence>
<protein>
    <recommendedName>
        <fullName evidence="6">Cyclin</fullName>
    </recommendedName>
</protein>
<sequence>MGGSVLKGKVDESDLYEALGLCQFSGDGSEETPRILPLLSCVLEKSVRRNEKSLEGSRRKDEITVFHGSKAPGLSIRQYLDRILRYSSCSNSCFVVAHIYIDRYLQTTGARLTSLNVHRLLITSILIAAKFLDDDCLDNAYYAKVGGVSTAEMNRLEMKLLFSLDFRLHVTPEIFRKYCYKIEKEGSIEYHRLEKDEIKRTTVGYTH</sequence>
<dbReference type="InterPro" id="IPR036915">
    <property type="entry name" value="Cyclin-like_sf"/>
</dbReference>
<evidence type="ECO:0000256" key="2">
    <source>
        <dbReference type="ARBA" id="ARBA00022618"/>
    </source>
</evidence>
<keyword evidence="3" id="KW-0131">Cell cycle</keyword>
<evidence type="ECO:0000256" key="3">
    <source>
        <dbReference type="ARBA" id="ARBA00023306"/>
    </source>
</evidence>